<evidence type="ECO:0000259" key="6">
    <source>
        <dbReference type="PROSITE" id="PS50048"/>
    </source>
</evidence>
<evidence type="ECO:0000256" key="4">
    <source>
        <dbReference type="ARBA" id="ARBA00023242"/>
    </source>
</evidence>
<accession>A0A1L9S5P9</accession>
<evidence type="ECO:0000256" key="1">
    <source>
        <dbReference type="ARBA" id="ARBA00023015"/>
    </source>
</evidence>
<proteinExistence type="predicted"/>
<dbReference type="GO" id="GO:0008270">
    <property type="term" value="F:zinc ion binding"/>
    <property type="evidence" value="ECO:0007669"/>
    <property type="project" value="InterPro"/>
</dbReference>
<dbReference type="GeneID" id="34610732"/>
<dbReference type="OrthoDB" id="4220372at2759"/>
<evidence type="ECO:0000256" key="5">
    <source>
        <dbReference type="SAM" id="MobiDB-lite"/>
    </source>
</evidence>
<dbReference type="PROSITE" id="PS50048">
    <property type="entry name" value="ZN2_CY6_FUNGAL_2"/>
    <property type="match status" value="1"/>
</dbReference>
<dbReference type="STRING" id="1073090.A0A1L9S5P9"/>
<dbReference type="RefSeq" id="XP_022576984.1">
    <property type="nucleotide sequence ID" value="XM_022724267.1"/>
</dbReference>
<feature type="domain" description="Zn(2)-C6 fungal-type" evidence="6">
    <location>
        <begin position="14"/>
        <end position="42"/>
    </location>
</feature>
<dbReference type="Pfam" id="PF00172">
    <property type="entry name" value="Zn_clus"/>
    <property type="match status" value="1"/>
</dbReference>
<dbReference type="PROSITE" id="PS00463">
    <property type="entry name" value="ZN2_CY6_FUNGAL_1"/>
    <property type="match status" value="1"/>
</dbReference>
<dbReference type="Gene3D" id="4.10.240.10">
    <property type="entry name" value="Zn(2)-C6 fungal-type DNA-binding domain"/>
    <property type="match status" value="1"/>
</dbReference>
<evidence type="ECO:0000256" key="2">
    <source>
        <dbReference type="ARBA" id="ARBA00023125"/>
    </source>
</evidence>
<dbReference type="GO" id="GO:0000981">
    <property type="term" value="F:DNA-binding transcription factor activity, RNA polymerase II-specific"/>
    <property type="evidence" value="ECO:0007669"/>
    <property type="project" value="InterPro"/>
</dbReference>
<dbReference type="Proteomes" id="UP000184188">
    <property type="component" value="Unassembled WGS sequence"/>
</dbReference>
<gene>
    <name evidence="7" type="ORF">ASPZODRAFT_137280</name>
</gene>
<keyword evidence="3" id="KW-0804">Transcription</keyword>
<keyword evidence="8" id="KW-1185">Reference proteome</keyword>
<keyword evidence="2" id="KW-0238">DNA-binding</keyword>
<evidence type="ECO:0000313" key="8">
    <source>
        <dbReference type="Proteomes" id="UP000184188"/>
    </source>
</evidence>
<dbReference type="EMBL" id="KV878359">
    <property type="protein sequence ID" value="OJJ42474.1"/>
    <property type="molecule type" value="Genomic_DNA"/>
</dbReference>
<keyword evidence="4" id="KW-0539">Nucleus</keyword>
<sequence>MSPQGTSRARASRSCGNCRAVKRRCDQKLPHCGQCIRTQSECPGYRDEWELVFRDQTKQTITRSRKKEAEKTASSTKDHDSPRPVCGLGPSVDEIGVNYFLRNFVVGGQSPAHGFLNYIPTVFSADGEHRTLVASLAAVGLMAMAGQQPELTSHARLKYSEAIHNINRALASPVESVKDSTLMSVISLGVFEHISSFESWVRHVEGAAALVVARGRSQFSNPAAILMFNQVRADMVVACIQRIQPFPADMWELQEEASRRMQGSSAFWSLGVLATRCVNLLWSVTFNGGKTAWCDLLDVGTRLQDELEDVAGILAVQAPYTTTRDVAGDPEIVYNGRIDLYSTSWTIRLWNHARILRIITGEIVYYLLAKILAMGAIPAGQTAQMQCRVEETVQTLSALGDDILATVPQALGFVSAASGAVVSRQHHASIDHKSHASVSGGYMLTWCLYTVGKAPVIKSQTRWWIIRRLEDIGKIMGIALALDLAEDVVRIEKLIGDSDRN</sequence>
<dbReference type="InterPro" id="IPR036864">
    <property type="entry name" value="Zn2-C6_fun-type_DNA-bd_sf"/>
</dbReference>
<dbReference type="PANTHER" id="PTHR38791:SF5">
    <property type="entry name" value="TRANSCRIPTION FACTOR DBAG-RELATED"/>
    <property type="match status" value="1"/>
</dbReference>
<keyword evidence="1" id="KW-0805">Transcription regulation</keyword>
<feature type="compositionally biased region" description="Basic and acidic residues" evidence="5">
    <location>
        <begin position="67"/>
        <end position="82"/>
    </location>
</feature>
<dbReference type="PANTHER" id="PTHR38791">
    <property type="entry name" value="ZN(II)2CYS6 TRANSCRIPTION FACTOR (EUROFUNG)-RELATED-RELATED"/>
    <property type="match status" value="1"/>
</dbReference>
<dbReference type="InterPro" id="IPR001138">
    <property type="entry name" value="Zn2Cys6_DnaBD"/>
</dbReference>
<dbReference type="InterPro" id="IPR053175">
    <property type="entry name" value="DHMBA_Reg_Transcription_Factor"/>
</dbReference>
<protein>
    <recommendedName>
        <fullName evidence="6">Zn(2)-C6 fungal-type domain-containing protein</fullName>
    </recommendedName>
</protein>
<dbReference type="AlphaFoldDB" id="A0A1L9S5P9"/>
<reference evidence="8" key="1">
    <citation type="journal article" date="2017" name="Genome Biol.">
        <title>Comparative genomics reveals high biological diversity and specific adaptations in the industrially and medically important fungal genus Aspergillus.</title>
        <authorList>
            <person name="de Vries R.P."/>
            <person name="Riley R."/>
            <person name="Wiebenga A."/>
            <person name="Aguilar-Osorio G."/>
            <person name="Amillis S."/>
            <person name="Uchima C.A."/>
            <person name="Anderluh G."/>
            <person name="Asadollahi M."/>
            <person name="Askin M."/>
            <person name="Barry K."/>
            <person name="Battaglia E."/>
            <person name="Bayram O."/>
            <person name="Benocci T."/>
            <person name="Braus-Stromeyer S.A."/>
            <person name="Caldana C."/>
            <person name="Canovas D."/>
            <person name="Cerqueira G.C."/>
            <person name="Chen F."/>
            <person name="Chen W."/>
            <person name="Choi C."/>
            <person name="Clum A."/>
            <person name="Dos Santos R.A."/>
            <person name="Damasio A.R."/>
            <person name="Diallinas G."/>
            <person name="Emri T."/>
            <person name="Fekete E."/>
            <person name="Flipphi M."/>
            <person name="Freyberg S."/>
            <person name="Gallo A."/>
            <person name="Gournas C."/>
            <person name="Habgood R."/>
            <person name="Hainaut M."/>
            <person name="Harispe M.L."/>
            <person name="Henrissat B."/>
            <person name="Hilden K.S."/>
            <person name="Hope R."/>
            <person name="Hossain A."/>
            <person name="Karabika E."/>
            <person name="Karaffa L."/>
            <person name="Karanyi Z."/>
            <person name="Krasevec N."/>
            <person name="Kuo A."/>
            <person name="Kusch H."/>
            <person name="LaButti K."/>
            <person name="Lagendijk E.L."/>
            <person name="Lapidus A."/>
            <person name="Levasseur A."/>
            <person name="Lindquist E."/>
            <person name="Lipzen A."/>
            <person name="Logrieco A.F."/>
            <person name="MacCabe A."/>
            <person name="Maekelae M.R."/>
            <person name="Malavazi I."/>
            <person name="Melin P."/>
            <person name="Meyer V."/>
            <person name="Mielnichuk N."/>
            <person name="Miskei M."/>
            <person name="Molnar A.P."/>
            <person name="Mule G."/>
            <person name="Ngan C.Y."/>
            <person name="Orejas M."/>
            <person name="Orosz E."/>
            <person name="Ouedraogo J.P."/>
            <person name="Overkamp K.M."/>
            <person name="Park H.-S."/>
            <person name="Perrone G."/>
            <person name="Piumi F."/>
            <person name="Punt P.J."/>
            <person name="Ram A.F."/>
            <person name="Ramon A."/>
            <person name="Rauscher S."/>
            <person name="Record E."/>
            <person name="Riano-Pachon D.M."/>
            <person name="Robert V."/>
            <person name="Roehrig J."/>
            <person name="Ruller R."/>
            <person name="Salamov A."/>
            <person name="Salih N.S."/>
            <person name="Samson R.A."/>
            <person name="Sandor E."/>
            <person name="Sanguinetti M."/>
            <person name="Schuetze T."/>
            <person name="Sepcic K."/>
            <person name="Shelest E."/>
            <person name="Sherlock G."/>
            <person name="Sophianopoulou V."/>
            <person name="Squina F.M."/>
            <person name="Sun H."/>
            <person name="Susca A."/>
            <person name="Todd R.B."/>
            <person name="Tsang A."/>
            <person name="Unkles S.E."/>
            <person name="van de Wiele N."/>
            <person name="van Rossen-Uffink D."/>
            <person name="Oliveira J.V."/>
            <person name="Vesth T.C."/>
            <person name="Visser J."/>
            <person name="Yu J.-H."/>
            <person name="Zhou M."/>
            <person name="Andersen M.R."/>
            <person name="Archer D.B."/>
            <person name="Baker S.E."/>
            <person name="Benoit I."/>
            <person name="Brakhage A.A."/>
            <person name="Braus G.H."/>
            <person name="Fischer R."/>
            <person name="Frisvad J.C."/>
            <person name="Goldman G.H."/>
            <person name="Houbraken J."/>
            <person name="Oakley B."/>
            <person name="Pocsi I."/>
            <person name="Scazzocchio C."/>
            <person name="Seiboth B."/>
            <person name="vanKuyk P.A."/>
            <person name="Wortman J."/>
            <person name="Dyer P.S."/>
            <person name="Grigoriev I.V."/>
        </authorList>
    </citation>
    <scope>NUCLEOTIDE SEQUENCE [LARGE SCALE GENOMIC DNA]</scope>
    <source>
        <strain evidence="8">CBS 506.65</strain>
    </source>
</reference>
<dbReference type="GO" id="GO:0003677">
    <property type="term" value="F:DNA binding"/>
    <property type="evidence" value="ECO:0007669"/>
    <property type="project" value="UniProtKB-KW"/>
</dbReference>
<dbReference type="CDD" id="cd00067">
    <property type="entry name" value="GAL4"/>
    <property type="match status" value="1"/>
</dbReference>
<dbReference type="SMART" id="SM00066">
    <property type="entry name" value="GAL4"/>
    <property type="match status" value="1"/>
</dbReference>
<dbReference type="VEuPathDB" id="FungiDB:ASPZODRAFT_137280"/>
<dbReference type="SUPFAM" id="SSF57701">
    <property type="entry name" value="Zn2/Cys6 DNA-binding domain"/>
    <property type="match status" value="1"/>
</dbReference>
<feature type="region of interest" description="Disordered" evidence="5">
    <location>
        <begin position="60"/>
        <end position="86"/>
    </location>
</feature>
<evidence type="ECO:0000313" key="7">
    <source>
        <dbReference type="EMBL" id="OJJ42474.1"/>
    </source>
</evidence>
<name>A0A1L9S5P9_9EURO</name>
<organism evidence="7 8">
    <name type="scientific">Penicilliopsis zonata CBS 506.65</name>
    <dbReference type="NCBI Taxonomy" id="1073090"/>
    <lineage>
        <taxon>Eukaryota</taxon>
        <taxon>Fungi</taxon>
        <taxon>Dikarya</taxon>
        <taxon>Ascomycota</taxon>
        <taxon>Pezizomycotina</taxon>
        <taxon>Eurotiomycetes</taxon>
        <taxon>Eurotiomycetidae</taxon>
        <taxon>Eurotiales</taxon>
        <taxon>Aspergillaceae</taxon>
        <taxon>Penicilliopsis</taxon>
    </lineage>
</organism>
<evidence type="ECO:0000256" key="3">
    <source>
        <dbReference type="ARBA" id="ARBA00023163"/>
    </source>
</evidence>